<dbReference type="EMBL" id="RAWG01000262">
    <property type="protein sequence ID" value="RKH37084.1"/>
    <property type="molecule type" value="Genomic_DNA"/>
</dbReference>
<gene>
    <name evidence="3" type="ORF">D7X12_30855</name>
</gene>
<evidence type="ECO:0000313" key="3">
    <source>
        <dbReference type="EMBL" id="RKH37084.1"/>
    </source>
</evidence>
<feature type="signal peptide" evidence="1">
    <location>
        <begin position="1"/>
        <end position="19"/>
    </location>
</feature>
<sequence>MTVFSRSLCLTLLSASALLVGCGGEEVPVPAGEGVVVPPVQTDVAGGGVSASAAWCDDVTTWDPAWVTLENQVLTLVNQRRAAGATCGGVVKPPVAALTLDTRLRCAARKHSKDMGTNNFFSHTGSNGSTPWQRMTSAGYTYRNAAENIAAGYGTAQAVVDGWMTSTGHCNNIMNGALKQTGIGYFNGPTSTYRAYWTQNFGTP</sequence>
<comment type="caution">
    <text evidence="3">The sequence shown here is derived from an EMBL/GenBank/DDBJ whole genome shotgun (WGS) entry which is preliminary data.</text>
</comment>
<feature type="domain" description="SCP" evidence="2">
    <location>
        <begin position="76"/>
        <end position="201"/>
    </location>
</feature>
<evidence type="ECO:0000259" key="2">
    <source>
        <dbReference type="Pfam" id="PF00188"/>
    </source>
</evidence>
<dbReference type="CDD" id="cd05379">
    <property type="entry name" value="CAP_bacterial"/>
    <property type="match status" value="1"/>
</dbReference>
<keyword evidence="4" id="KW-1185">Reference proteome</keyword>
<dbReference type="PANTHER" id="PTHR31157:SF1">
    <property type="entry name" value="SCP DOMAIN-CONTAINING PROTEIN"/>
    <property type="match status" value="1"/>
</dbReference>
<dbReference type="InterPro" id="IPR014044">
    <property type="entry name" value="CAP_dom"/>
</dbReference>
<accession>A0A3A8NCI0</accession>
<dbReference type="Pfam" id="PF00188">
    <property type="entry name" value="CAP"/>
    <property type="match status" value="1"/>
</dbReference>
<dbReference type="SUPFAM" id="SSF55797">
    <property type="entry name" value="PR-1-like"/>
    <property type="match status" value="1"/>
</dbReference>
<dbReference type="OrthoDB" id="68195at2"/>
<evidence type="ECO:0000256" key="1">
    <source>
        <dbReference type="SAM" id="SignalP"/>
    </source>
</evidence>
<feature type="chain" id="PRO_5017418910" evidence="1">
    <location>
        <begin position="20"/>
        <end position="204"/>
    </location>
</feature>
<name>A0A3A8NCI0_9BACT</name>
<dbReference type="PANTHER" id="PTHR31157">
    <property type="entry name" value="SCP DOMAIN-CONTAINING PROTEIN"/>
    <property type="match status" value="1"/>
</dbReference>
<dbReference type="PROSITE" id="PS51257">
    <property type="entry name" value="PROKAR_LIPOPROTEIN"/>
    <property type="match status" value="1"/>
</dbReference>
<dbReference type="AlphaFoldDB" id="A0A3A8NCI0"/>
<reference evidence="4" key="1">
    <citation type="submission" date="2018-09" db="EMBL/GenBank/DDBJ databases">
        <authorList>
            <person name="Livingstone P.G."/>
            <person name="Whitworth D.E."/>
        </authorList>
    </citation>
    <scope>NUCLEOTIDE SEQUENCE [LARGE SCALE GENOMIC DNA]</scope>
    <source>
        <strain evidence="4">CA040B</strain>
    </source>
</reference>
<dbReference type="InterPro" id="IPR035940">
    <property type="entry name" value="CAP_sf"/>
</dbReference>
<protein>
    <submittedName>
        <fullName evidence="3">CAP domain-containing protein</fullName>
    </submittedName>
</protein>
<dbReference type="RefSeq" id="WP_120628829.1">
    <property type="nucleotide sequence ID" value="NZ_RAWG01000262.1"/>
</dbReference>
<dbReference type="Gene3D" id="3.40.33.10">
    <property type="entry name" value="CAP"/>
    <property type="match status" value="1"/>
</dbReference>
<dbReference type="Proteomes" id="UP000273405">
    <property type="component" value="Unassembled WGS sequence"/>
</dbReference>
<proteinExistence type="predicted"/>
<organism evidence="3 4">
    <name type="scientific">Corallococcus sicarius</name>
    <dbReference type="NCBI Taxonomy" id="2316726"/>
    <lineage>
        <taxon>Bacteria</taxon>
        <taxon>Pseudomonadati</taxon>
        <taxon>Myxococcota</taxon>
        <taxon>Myxococcia</taxon>
        <taxon>Myxococcales</taxon>
        <taxon>Cystobacterineae</taxon>
        <taxon>Myxococcaceae</taxon>
        <taxon>Corallococcus</taxon>
    </lineage>
</organism>
<keyword evidence="1" id="KW-0732">Signal</keyword>
<evidence type="ECO:0000313" key="4">
    <source>
        <dbReference type="Proteomes" id="UP000273405"/>
    </source>
</evidence>